<dbReference type="AlphaFoldDB" id="A0AA37I811"/>
<name>A0AA37I811_9BURK</name>
<proteinExistence type="predicted"/>
<protein>
    <recommendedName>
        <fullName evidence="3">MarR family transcriptional regulator</fullName>
    </recommendedName>
</protein>
<accession>A0AA37I811</accession>
<comment type="caution">
    <text evidence="1">The sequence shown here is derived from an EMBL/GenBank/DDBJ whole genome shotgun (WGS) entry which is preliminary data.</text>
</comment>
<sequence length="77" mass="8819">MTRLPVQASRVSDDYHFNPQAGHLLRHAYRRHIAIFRHAITDFQLTTAQFVTLCAVRDQQDASINDSAKITAINQQQ</sequence>
<dbReference type="SUPFAM" id="SSF46785">
    <property type="entry name" value="Winged helix' DNA-binding domain"/>
    <property type="match status" value="1"/>
</dbReference>
<dbReference type="RefSeq" id="WP_309297511.1">
    <property type="nucleotide sequence ID" value="NZ_BPUS01000002.1"/>
</dbReference>
<dbReference type="Proteomes" id="UP001055111">
    <property type="component" value="Unassembled WGS sequence"/>
</dbReference>
<dbReference type="InterPro" id="IPR036390">
    <property type="entry name" value="WH_DNA-bd_sf"/>
</dbReference>
<dbReference type="InterPro" id="IPR036388">
    <property type="entry name" value="WH-like_DNA-bd_sf"/>
</dbReference>
<gene>
    <name evidence="1" type="ORF">CBA19CS42_08325</name>
</gene>
<evidence type="ECO:0000313" key="2">
    <source>
        <dbReference type="Proteomes" id="UP001055111"/>
    </source>
</evidence>
<organism evidence="1 2">
    <name type="scientific">Caballeronia novacaledonica</name>
    <dbReference type="NCBI Taxonomy" id="1544861"/>
    <lineage>
        <taxon>Bacteria</taxon>
        <taxon>Pseudomonadati</taxon>
        <taxon>Pseudomonadota</taxon>
        <taxon>Betaproteobacteria</taxon>
        <taxon>Burkholderiales</taxon>
        <taxon>Burkholderiaceae</taxon>
        <taxon>Caballeronia</taxon>
    </lineage>
</organism>
<dbReference type="EMBL" id="BPUS01000002">
    <property type="protein sequence ID" value="GJH24503.1"/>
    <property type="molecule type" value="Genomic_DNA"/>
</dbReference>
<evidence type="ECO:0000313" key="1">
    <source>
        <dbReference type="EMBL" id="GJH24503.1"/>
    </source>
</evidence>
<dbReference type="Gene3D" id="1.10.10.10">
    <property type="entry name" value="Winged helix-like DNA-binding domain superfamily/Winged helix DNA-binding domain"/>
    <property type="match status" value="1"/>
</dbReference>
<reference evidence="1" key="1">
    <citation type="submission" date="2022-09" db="EMBL/GenBank/DDBJ databases">
        <title>Isolation and characterization of 3-chlorobenzoate degrading bacteria from soils in Shizuoka.</title>
        <authorList>
            <person name="Ifat A."/>
            <person name="Ogawa N."/>
            <person name="Kimbara K."/>
            <person name="Moriuchi R."/>
            <person name="Dohra H."/>
            <person name="Shintani M."/>
        </authorList>
    </citation>
    <scope>NUCLEOTIDE SEQUENCE</scope>
    <source>
        <strain evidence="1">19CS4-2</strain>
    </source>
</reference>
<evidence type="ECO:0008006" key="3">
    <source>
        <dbReference type="Google" id="ProtNLM"/>
    </source>
</evidence>